<evidence type="ECO:0000256" key="1">
    <source>
        <dbReference type="ARBA" id="ARBA00004162"/>
    </source>
</evidence>
<protein>
    <submittedName>
        <fullName evidence="10">OmpA family protein</fullName>
    </submittedName>
</protein>
<organism evidence="10 11">
    <name type="scientific">Alishewanella maricola</name>
    <dbReference type="NCBI Taxonomy" id="2795740"/>
    <lineage>
        <taxon>Bacteria</taxon>
        <taxon>Pseudomonadati</taxon>
        <taxon>Pseudomonadota</taxon>
        <taxon>Gammaproteobacteria</taxon>
        <taxon>Alteromonadales</taxon>
        <taxon>Alteromonadaceae</taxon>
        <taxon>Alishewanella</taxon>
    </lineage>
</organism>
<evidence type="ECO:0000313" key="11">
    <source>
        <dbReference type="Proteomes" id="UP000633814"/>
    </source>
</evidence>
<evidence type="ECO:0000256" key="6">
    <source>
        <dbReference type="ARBA" id="ARBA00023136"/>
    </source>
</evidence>
<evidence type="ECO:0000256" key="2">
    <source>
        <dbReference type="ARBA" id="ARBA00008914"/>
    </source>
</evidence>
<comment type="caution">
    <text evidence="10">The sequence shown here is derived from an EMBL/GenBank/DDBJ whole genome shotgun (WGS) entry which is preliminary data.</text>
</comment>
<dbReference type="PANTHER" id="PTHR30329:SF20">
    <property type="entry name" value="EXPORTED PROTEIN"/>
    <property type="match status" value="1"/>
</dbReference>
<evidence type="ECO:0000256" key="4">
    <source>
        <dbReference type="ARBA" id="ARBA00022692"/>
    </source>
</evidence>
<dbReference type="Proteomes" id="UP000633814">
    <property type="component" value="Unassembled WGS sequence"/>
</dbReference>
<evidence type="ECO:0000256" key="8">
    <source>
        <dbReference type="SAM" id="Phobius"/>
    </source>
</evidence>
<reference evidence="10 11" key="1">
    <citation type="submission" date="2021-10" db="EMBL/GenBank/DDBJ databases">
        <title>Alishewanella koreense sp. nov. isolated from seawater of southwestern coast in South Korea and the proposal for the reclassification of Rheinheimera perlucida and Rheinheimera tuosuensis as Arsukibacterium perlucida and Arsukibacterium tuosuensis.</title>
        <authorList>
            <person name="Kim K.H."/>
            <person name="Ruan W."/>
            <person name="Kim K.R."/>
            <person name="Baek J.H."/>
            <person name="Jeon C.O."/>
        </authorList>
    </citation>
    <scope>NUCLEOTIDE SEQUENCE [LARGE SCALE GENOMIC DNA]</scope>
    <source>
        <strain evidence="10 11">16-MA</strain>
    </source>
</reference>
<keyword evidence="11" id="KW-1185">Reference proteome</keyword>
<dbReference type="RefSeq" id="WP_226751846.1">
    <property type="nucleotide sequence ID" value="NZ_JAEINI020000010.1"/>
</dbReference>
<dbReference type="EMBL" id="JAEINI020000010">
    <property type="protein sequence ID" value="MCB5227787.1"/>
    <property type="molecule type" value="Genomic_DNA"/>
</dbReference>
<dbReference type="Pfam" id="PF00691">
    <property type="entry name" value="OmpA"/>
    <property type="match status" value="1"/>
</dbReference>
<evidence type="ECO:0000256" key="7">
    <source>
        <dbReference type="PROSITE-ProRule" id="PRU00473"/>
    </source>
</evidence>
<dbReference type="Gene3D" id="3.30.1330.60">
    <property type="entry name" value="OmpA-like domain"/>
    <property type="match status" value="1"/>
</dbReference>
<accession>A0ABS8C639</accession>
<dbReference type="InterPro" id="IPR006665">
    <property type="entry name" value="OmpA-like"/>
</dbReference>
<keyword evidence="3" id="KW-1003">Cell membrane</keyword>
<dbReference type="SUPFAM" id="SSF103088">
    <property type="entry name" value="OmpA-like"/>
    <property type="match status" value="1"/>
</dbReference>
<dbReference type="InterPro" id="IPR025713">
    <property type="entry name" value="MotB-like_N_dom"/>
</dbReference>
<feature type="domain" description="OmpA-like" evidence="9">
    <location>
        <begin position="144"/>
        <end position="264"/>
    </location>
</feature>
<keyword evidence="5 8" id="KW-1133">Transmembrane helix</keyword>
<dbReference type="PANTHER" id="PTHR30329">
    <property type="entry name" value="STATOR ELEMENT OF FLAGELLAR MOTOR COMPLEX"/>
    <property type="match status" value="1"/>
</dbReference>
<name>A0ABS8C639_9ALTE</name>
<feature type="transmembrane region" description="Helical" evidence="8">
    <location>
        <begin position="20"/>
        <end position="40"/>
    </location>
</feature>
<dbReference type="PROSITE" id="PS51123">
    <property type="entry name" value="OMPA_2"/>
    <property type="match status" value="1"/>
</dbReference>
<gene>
    <name evidence="10" type="ORF">JAO78_013295</name>
</gene>
<sequence>MYRHRGSQQQTEREDLDRWLVSYADYMTLMFALFVVLYALSLVKNEEFSVLTDSITKVFDKTVKDQTAATGETLLPLSNKQSDFPLYGTSLEPAQGPELVADSATLSDVRQRFLGSALQSIEQELTQALSNLIEQGVAKLRQDEDWLVIELNSGLLFASGSATATESARTLLKEIGKIINPINNFLRVRGYTDNIPIRNEVFSSNWELSVARATSVLRLLEESGTPSHRMAIEGFGQYYPSADNSTASGRAENRKVVIAISRYGYRPEQLSPEADAALEQQLRQVTQEDGSIQVIALPGGGIRITTRQENPDAVPQGQDPK</sequence>
<dbReference type="CDD" id="cd07185">
    <property type="entry name" value="OmpA_C-like"/>
    <property type="match status" value="1"/>
</dbReference>
<evidence type="ECO:0000313" key="10">
    <source>
        <dbReference type="EMBL" id="MCB5227787.1"/>
    </source>
</evidence>
<keyword evidence="6 7" id="KW-0472">Membrane</keyword>
<dbReference type="InterPro" id="IPR036737">
    <property type="entry name" value="OmpA-like_sf"/>
</dbReference>
<keyword evidence="4 8" id="KW-0812">Transmembrane</keyword>
<comment type="subcellular location">
    <subcellularLocation>
        <location evidence="1">Cell membrane</location>
        <topology evidence="1">Single-pass membrane protein</topology>
    </subcellularLocation>
</comment>
<dbReference type="InterPro" id="IPR050330">
    <property type="entry name" value="Bact_OuterMem_StrucFunc"/>
</dbReference>
<proteinExistence type="inferred from homology"/>
<evidence type="ECO:0000259" key="9">
    <source>
        <dbReference type="PROSITE" id="PS51123"/>
    </source>
</evidence>
<dbReference type="Pfam" id="PF13677">
    <property type="entry name" value="MotB_plug"/>
    <property type="match status" value="1"/>
</dbReference>
<comment type="similarity">
    <text evidence="2">Belongs to the MotB family.</text>
</comment>
<evidence type="ECO:0000256" key="3">
    <source>
        <dbReference type="ARBA" id="ARBA00022475"/>
    </source>
</evidence>
<evidence type="ECO:0000256" key="5">
    <source>
        <dbReference type="ARBA" id="ARBA00022989"/>
    </source>
</evidence>